<dbReference type="InterPro" id="IPR006143">
    <property type="entry name" value="RND_pump_MFP"/>
</dbReference>
<dbReference type="Pfam" id="PF25876">
    <property type="entry name" value="HH_MFP_RND"/>
    <property type="match status" value="1"/>
</dbReference>
<accession>A0ABV7VKQ4</accession>
<feature type="domain" description="Multidrug resistance protein MdtA-like alpha-helical hairpin" evidence="7">
    <location>
        <begin position="106"/>
        <end position="176"/>
    </location>
</feature>
<dbReference type="Pfam" id="PF25967">
    <property type="entry name" value="RND-MFP_C"/>
    <property type="match status" value="1"/>
</dbReference>
<dbReference type="Gene3D" id="2.40.50.100">
    <property type="match status" value="1"/>
</dbReference>
<name>A0ABV7VKQ4_9PROT</name>
<evidence type="ECO:0000256" key="3">
    <source>
        <dbReference type="ARBA" id="ARBA00022448"/>
    </source>
</evidence>
<dbReference type="Gene3D" id="2.40.420.20">
    <property type="match status" value="1"/>
</dbReference>
<dbReference type="Gene3D" id="2.40.30.170">
    <property type="match status" value="1"/>
</dbReference>
<gene>
    <name evidence="11" type="ORF">ACFOOQ_18455</name>
</gene>
<organism evidence="11 12">
    <name type="scientific">Ferrovibrio xuzhouensis</name>
    <dbReference type="NCBI Taxonomy" id="1576914"/>
    <lineage>
        <taxon>Bacteria</taxon>
        <taxon>Pseudomonadati</taxon>
        <taxon>Pseudomonadota</taxon>
        <taxon>Alphaproteobacteria</taxon>
        <taxon>Rhodospirillales</taxon>
        <taxon>Rhodospirillaceae</taxon>
        <taxon>Ferrovibrio</taxon>
    </lineage>
</organism>
<keyword evidence="3" id="KW-0813">Transport</keyword>
<dbReference type="InterPro" id="IPR058626">
    <property type="entry name" value="MdtA-like_b-barrel"/>
</dbReference>
<dbReference type="InterPro" id="IPR058624">
    <property type="entry name" value="MdtA-like_HH"/>
</dbReference>
<feature type="domain" description="Multidrug resistance protein MdtA-like C-terminal permuted SH3" evidence="10">
    <location>
        <begin position="299"/>
        <end position="357"/>
    </location>
</feature>
<evidence type="ECO:0000256" key="1">
    <source>
        <dbReference type="ARBA" id="ARBA00004236"/>
    </source>
</evidence>
<dbReference type="Pfam" id="PF25917">
    <property type="entry name" value="BSH_RND"/>
    <property type="match status" value="1"/>
</dbReference>
<keyword evidence="6" id="KW-0472">Membrane</keyword>
<keyword evidence="5" id="KW-0997">Cell inner membrane</keyword>
<feature type="domain" description="Multidrug resistance protein MdtA-like barrel-sandwich hybrid" evidence="8">
    <location>
        <begin position="68"/>
        <end position="208"/>
    </location>
</feature>
<dbReference type="PANTHER" id="PTHR30469:SF36">
    <property type="entry name" value="BLL3903 PROTEIN"/>
    <property type="match status" value="1"/>
</dbReference>
<evidence type="ECO:0000259" key="10">
    <source>
        <dbReference type="Pfam" id="PF25967"/>
    </source>
</evidence>
<keyword evidence="4" id="KW-1003">Cell membrane</keyword>
<proteinExistence type="inferred from homology"/>
<dbReference type="Proteomes" id="UP001595711">
    <property type="component" value="Unassembled WGS sequence"/>
</dbReference>
<evidence type="ECO:0000256" key="4">
    <source>
        <dbReference type="ARBA" id="ARBA00022475"/>
    </source>
</evidence>
<evidence type="ECO:0000256" key="5">
    <source>
        <dbReference type="ARBA" id="ARBA00022519"/>
    </source>
</evidence>
<dbReference type="NCBIfam" id="TIGR01730">
    <property type="entry name" value="RND_mfp"/>
    <property type="match status" value="1"/>
</dbReference>
<sequence length="382" mass="40799">MKRLLLAAILLAGVVAGAYAIYAPRSDAEGRAADAPKPAVGVVVTPVIAKAMPVQIGTIGRVQTIASVAVKSRIDGVISEVLVHDGQTVTAGDVLFRLDDRQPTAQLHQAQATLARDKAQLENTRRDLDRLTPLQQKEYVSRQSVDTARTNVAVQEAAVKADEAQIENLQAQLSYTVIKAPISGRLGTVNFKLGSNVKANDTTTLVTINQIKPIYVSFSVTQGDLAELRAAMAREKVEVQIRGQNNEFEPLTGVVSYFDNAIDTASNTINVRATVANDKETVWPGQFVNVLITLRVDPNAVVVPNVAVQAGQNGNYLFVVDANSIAHVRPVEVSRTIGNQTVIAKGVEPGDTVVTSGQLRIRDGVKVAPRPQPDAADAQPKA</sequence>
<reference evidence="12" key="1">
    <citation type="journal article" date="2019" name="Int. J. Syst. Evol. Microbiol.">
        <title>The Global Catalogue of Microorganisms (GCM) 10K type strain sequencing project: providing services to taxonomists for standard genome sequencing and annotation.</title>
        <authorList>
            <consortium name="The Broad Institute Genomics Platform"/>
            <consortium name="The Broad Institute Genome Sequencing Center for Infectious Disease"/>
            <person name="Wu L."/>
            <person name="Ma J."/>
        </authorList>
    </citation>
    <scope>NUCLEOTIDE SEQUENCE [LARGE SCALE GENOMIC DNA]</scope>
    <source>
        <strain evidence="12">KCTC 42182</strain>
    </source>
</reference>
<evidence type="ECO:0000259" key="8">
    <source>
        <dbReference type="Pfam" id="PF25917"/>
    </source>
</evidence>
<dbReference type="PANTHER" id="PTHR30469">
    <property type="entry name" value="MULTIDRUG RESISTANCE PROTEIN MDTA"/>
    <property type="match status" value="1"/>
</dbReference>
<feature type="domain" description="Multidrug resistance protein MdtA-like beta-barrel" evidence="9">
    <location>
        <begin position="213"/>
        <end position="294"/>
    </location>
</feature>
<dbReference type="Gene3D" id="1.10.287.470">
    <property type="entry name" value="Helix hairpin bin"/>
    <property type="match status" value="1"/>
</dbReference>
<evidence type="ECO:0000259" key="7">
    <source>
        <dbReference type="Pfam" id="PF25876"/>
    </source>
</evidence>
<evidence type="ECO:0000256" key="6">
    <source>
        <dbReference type="ARBA" id="ARBA00023136"/>
    </source>
</evidence>
<dbReference type="EMBL" id="JBHRYJ010000004">
    <property type="protein sequence ID" value="MFC3677543.1"/>
    <property type="molecule type" value="Genomic_DNA"/>
</dbReference>
<protein>
    <submittedName>
        <fullName evidence="11">Efflux RND transporter periplasmic adaptor subunit</fullName>
    </submittedName>
</protein>
<evidence type="ECO:0000313" key="12">
    <source>
        <dbReference type="Proteomes" id="UP001595711"/>
    </source>
</evidence>
<evidence type="ECO:0000256" key="2">
    <source>
        <dbReference type="ARBA" id="ARBA00009477"/>
    </source>
</evidence>
<dbReference type="InterPro" id="IPR058625">
    <property type="entry name" value="MdtA-like_BSH"/>
</dbReference>
<evidence type="ECO:0000313" key="11">
    <source>
        <dbReference type="EMBL" id="MFC3677543.1"/>
    </source>
</evidence>
<keyword evidence="12" id="KW-1185">Reference proteome</keyword>
<comment type="similarity">
    <text evidence="2">Belongs to the membrane fusion protein (MFP) (TC 8.A.1) family.</text>
</comment>
<dbReference type="RefSeq" id="WP_379729096.1">
    <property type="nucleotide sequence ID" value="NZ_JBHRYJ010000004.1"/>
</dbReference>
<comment type="caution">
    <text evidence="11">The sequence shown here is derived from an EMBL/GenBank/DDBJ whole genome shotgun (WGS) entry which is preliminary data.</text>
</comment>
<evidence type="ECO:0000259" key="9">
    <source>
        <dbReference type="Pfam" id="PF25944"/>
    </source>
</evidence>
<dbReference type="Pfam" id="PF25944">
    <property type="entry name" value="Beta-barrel_RND"/>
    <property type="match status" value="1"/>
</dbReference>
<dbReference type="SUPFAM" id="SSF111369">
    <property type="entry name" value="HlyD-like secretion proteins"/>
    <property type="match status" value="1"/>
</dbReference>
<dbReference type="InterPro" id="IPR058627">
    <property type="entry name" value="MdtA-like_C"/>
</dbReference>
<comment type="subcellular location">
    <subcellularLocation>
        <location evidence="1">Cell membrane</location>
    </subcellularLocation>
</comment>